<keyword evidence="7" id="KW-0966">Cell projection</keyword>
<comment type="subcellular location">
    <subcellularLocation>
        <location evidence="2">Cell projection</location>
        <location evidence="2">Cilium</location>
    </subcellularLocation>
    <subcellularLocation>
        <location evidence="1">Cytoplasm</location>
        <location evidence="1">Cytoskeleton</location>
        <location evidence="1">Microtubule organizing center</location>
        <location evidence="1">Centrosome</location>
        <location evidence="1">Centriole</location>
    </subcellularLocation>
</comment>
<dbReference type="STRING" id="137246.A0A401RX52"/>
<proteinExistence type="inferred from homology"/>
<dbReference type="GO" id="GO:0097730">
    <property type="term" value="C:non-motile cilium"/>
    <property type="evidence" value="ECO:0007669"/>
    <property type="project" value="TreeGrafter"/>
</dbReference>
<comment type="similarity">
    <text evidence="3">Belongs to the HYLS1 family.</text>
</comment>
<feature type="domain" description="Centriolar and ciliogenesis-associated protein HYLS1 C-terminal" evidence="9">
    <location>
        <begin position="348"/>
        <end position="437"/>
    </location>
</feature>
<keyword evidence="6" id="KW-0206">Cytoskeleton</keyword>
<evidence type="ECO:0000256" key="3">
    <source>
        <dbReference type="ARBA" id="ARBA00010091"/>
    </source>
</evidence>
<sequence length="449" mass="51685">MFYMRSLNSDPQLTDKMERSDVPLKAAAAINSWKVPATWAARGDRCDSTRRREEGCITASSQSCWWIWARAMAGLDFTDQDIREQLDLLGYRNVPEHQLREFRKDLEELIRHERSKSQSSGKASDTVESCSTTSPNYVSQVRNSSLHQNRAAAQNPIQREFSSEKENQSLHRRGIGTFYGHPKEFHPCDAYSRFSVAANPFRCTSAPTRLILQNIPDQESYDSQVQSEISSTSSPEAPTESKRRPVIRRKVLRKKNGQTHVCDESVISETDSDEVSELGHRFSKFQTFCNEAESDTQTEELGNRPAAGSITGRRPNSAQSFFTRDLWNCRLGGSEGYGCVSNPPKSFIRPVMDHPHTRNIKKSDPVAKYFEYKQNWETFKAPGEKDRKELRWGIREQMLYNHQLRLKPRHNYVPNDYIIPTEKKRSALRWKIRHELASGTIPQKFFCPL</sequence>
<dbReference type="Proteomes" id="UP000287033">
    <property type="component" value="Unassembled WGS sequence"/>
</dbReference>
<dbReference type="GO" id="GO:0005814">
    <property type="term" value="C:centriole"/>
    <property type="evidence" value="ECO:0007669"/>
    <property type="project" value="UniProtKB-SubCell"/>
</dbReference>
<evidence type="ECO:0000256" key="4">
    <source>
        <dbReference type="ARBA" id="ARBA00022490"/>
    </source>
</evidence>
<feature type="compositionally biased region" description="Low complexity" evidence="8">
    <location>
        <begin position="223"/>
        <end position="238"/>
    </location>
</feature>
<comment type="caution">
    <text evidence="10">The sequence shown here is derived from an EMBL/GenBank/DDBJ whole genome shotgun (WGS) entry which is preliminary data.</text>
</comment>
<evidence type="ECO:0000313" key="11">
    <source>
        <dbReference type="Proteomes" id="UP000287033"/>
    </source>
</evidence>
<feature type="region of interest" description="Disordered" evidence="8">
    <location>
        <begin position="113"/>
        <end position="168"/>
    </location>
</feature>
<evidence type="ECO:0000256" key="1">
    <source>
        <dbReference type="ARBA" id="ARBA00004114"/>
    </source>
</evidence>
<dbReference type="InterPro" id="IPR026227">
    <property type="entry name" value="HYLS1"/>
</dbReference>
<dbReference type="OrthoDB" id="6343432at2759"/>
<dbReference type="Pfam" id="PF15311">
    <property type="entry name" value="HYLS1_C"/>
    <property type="match status" value="1"/>
</dbReference>
<dbReference type="OMA" id="PNDYIVP"/>
<protein>
    <recommendedName>
        <fullName evidence="9">Centriolar and ciliogenesis-associated protein HYLS1 C-terminal domain-containing protein</fullName>
    </recommendedName>
</protein>
<dbReference type="InterPro" id="IPR052319">
    <property type="entry name" value="Centriolar_ciliogenesis_assoc"/>
</dbReference>
<dbReference type="PANTHER" id="PTHR34174">
    <property type="entry name" value="HYDROLETHALUS SYNDROME PROTEIN 1"/>
    <property type="match status" value="1"/>
</dbReference>
<gene>
    <name evidence="10" type="ORF">chiPu_0001111</name>
</gene>
<feature type="region of interest" description="Disordered" evidence="8">
    <location>
        <begin position="293"/>
        <end position="315"/>
    </location>
</feature>
<keyword evidence="11" id="KW-1185">Reference proteome</keyword>
<evidence type="ECO:0000313" key="10">
    <source>
        <dbReference type="EMBL" id="GCC22723.1"/>
    </source>
</evidence>
<accession>A0A401RX52</accession>
<reference evidence="10 11" key="1">
    <citation type="journal article" date="2018" name="Nat. Ecol. Evol.">
        <title>Shark genomes provide insights into elasmobranch evolution and the origin of vertebrates.</title>
        <authorList>
            <person name="Hara Y"/>
            <person name="Yamaguchi K"/>
            <person name="Onimaru K"/>
            <person name="Kadota M"/>
            <person name="Koyanagi M"/>
            <person name="Keeley SD"/>
            <person name="Tatsumi K"/>
            <person name="Tanaka K"/>
            <person name="Motone F"/>
            <person name="Kageyama Y"/>
            <person name="Nozu R"/>
            <person name="Adachi N"/>
            <person name="Nishimura O"/>
            <person name="Nakagawa R"/>
            <person name="Tanegashima C"/>
            <person name="Kiyatake I"/>
            <person name="Matsumoto R"/>
            <person name="Murakumo K"/>
            <person name="Nishida K"/>
            <person name="Terakita A"/>
            <person name="Kuratani S"/>
            <person name="Sato K"/>
            <person name="Hyodo S Kuraku.S."/>
        </authorList>
    </citation>
    <scope>NUCLEOTIDE SEQUENCE [LARGE SCALE GENOMIC DNA]</scope>
</reference>
<evidence type="ECO:0000259" key="9">
    <source>
        <dbReference type="Pfam" id="PF15311"/>
    </source>
</evidence>
<dbReference type="PANTHER" id="PTHR34174:SF1">
    <property type="entry name" value="CENTRIOLAR AND CILIOGENESIS-ASSOCIATED PROTEIN HYLS1"/>
    <property type="match status" value="1"/>
</dbReference>
<evidence type="ECO:0000256" key="7">
    <source>
        <dbReference type="ARBA" id="ARBA00023273"/>
    </source>
</evidence>
<dbReference type="AlphaFoldDB" id="A0A401RX52"/>
<evidence type="ECO:0000256" key="6">
    <source>
        <dbReference type="ARBA" id="ARBA00023212"/>
    </source>
</evidence>
<dbReference type="PRINTS" id="PR02098">
    <property type="entry name" value="HYLETHALUSS1"/>
</dbReference>
<keyword evidence="4" id="KW-0963">Cytoplasm</keyword>
<dbReference type="GO" id="GO:0060271">
    <property type="term" value="P:cilium assembly"/>
    <property type="evidence" value="ECO:0007669"/>
    <property type="project" value="TreeGrafter"/>
</dbReference>
<name>A0A401RX52_CHIPU</name>
<evidence type="ECO:0000256" key="5">
    <source>
        <dbReference type="ARBA" id="ARBA00022794"/>
    </source>
</evidence>
<evidence type="ECO:0000256" key="2">
    <source>
        <dbReference type="ARBA" id="ARBA00004138"/>
    </source>
</evidence>
<organism evidence="10 11">
    <name type="scientific">Chiloscyllium punctatum</name>
    <name type="common">Brownbanded bambooshark</name>
    <name type="synonym">Hemiscyllium punctatum</name>
    <dbReference type="NCBI Taxonomy" id="137246"/>
    <lineage>
        <taxon>Eukaryota</taxon>
        <taxon>Metazoa</taxon>
        <taxon>Chordata</taxon>
        <taxon>Craniata</taxon>
        <taxon>Vertebrata</taxon>
        <taxon>Chondrichthyes</taxon>
        <taxon>Elasmobranchii</taxon>
        <taxon>Galeomorphii</taxon>
        <taxon>Galeoidea</taxon>
        <taxon>Orectolobiformes</taxon>
        <taxon>Hemiscylliidae</taxon>
        <taxon>Chiloscyllium</taxon>
    </lineage>
</organism>
<feature type="region of interest" description="Disordered" evidence="8">
    <location>
        <begin position="218"/>
        <end position="244"/>
    </location>
</feature>
<evidence type="ECO:0000256" key="8">
    <source>
        <dbReference type="SAM" id="MobiDB-lite"/>
    </source>
</evidence>
<feature type="compositionally biased region" description="Polar residues" evidence="8">
    <location>
        <begin position="117"/>
        <end position="157"/>
    </location>
</feature>
<dbReference type="InterPro" id="IPR027918">
    <property type="entry name" value="HYLS1_C_dom"/>
</dbReference>
<dbReference type="EMBL" id="BEZZ01000016">
    <property type="protein sequence ID" value="GCC22723.1"/>
    <property type="molecule type" value="Genomic_DNA"/>
</dbReference>
<keyword evidence="5" id="KW-0970">Cilium biogenesis/degradation</keyword>